<name>A0A5Q0TWV4_9VIRU</name>
<evidence type="ECO:0000313" key="1">
    <source>
        <dbReference type="EMBL" id="QGA72482.1"/>
    </source>
</evidence>
<protein>
    <submittedName>
        <fullName evidence="1">Uncharacterized protein</fullName>
    </submittedName>
</protein>
<proteinExistence type="predicted"/>
<reference evidence="1" key="1">
    <citation type="submission" date="2019-04" db="EMBL/GenBank/DDBJ databases">
        <title>Diversity and Distribution of a Novel Hyperthermophilic Aquificales Virus Family.</title>
        <authorList>
            <person name="Mead D.A."/>
            <person name="Chevrette M.G."/>
            <person name="Lodes M."/>
            <person name="Hedlund B."/>
            <person name="Schoenfeld T.W."/>
            <person name="Monsma S.A."/>
        </authorList>
    </citation>
    <scope>NUCLEOTIDE SEQUENCE</scope>
</reference>
<organism evidence="1">
    <name type="scientific">uncultured virus</name>
    <dbReference type="NCBI Taxonomy" id="340016"/>
    <lineage>
        <taxon>Viruses</taxon>
        <taxon>environmental samples</taxon>
    </lineage>
</organism>
<dbReference type="EMBL" id="MK783188">
    <property type="protein sequence ID" value="QGA72482.1"/>
    <property type="molecule type" value="Genomic_DNA"/>
</dbReference>
<accession>A0A5Q0TWV4</accession>
<sequence length="60" mass="7080">MRFLLARLLIQQQKLLQMQGFAKLLMQNSTELLTQQPKLLQMQGFAKLLMQNFTELLTQQ</sequence>